<dbReference type="WBParaSite" id="RSKR_0001027400.1">
    <property type="protein sequence ID" value="RSKR_0001027400.1"/>
    <property type="gene ID" value="RSKR_0001027400"/>
</dbReference>
<dbReference type="Proteomes" id="UP000095286">
    <property type="component" value="Unplaced"/>
</dbReference>
<organism evidence="1 2">
    <name type="scientific">Rhabditophanes sp. KR3021</name>
    <dbReference type="NCBI Taxonomy" id="114890"/>
    <lineage>
        <taxon>Eukaryota</taxon>
        <taxon>Metazoa</taxon>
        <taxon>Ecdysozoa</taxon>
        <taxon>Nematoda</taxon>
        <taxon>Chromadorea</taxon>
        <taxon>Rhabditida</taxon>
        <taxon>Tylenchina</taxon>
        <taxon>Panagrolaimomorpha</taxon>
        <taxon>Strongyloidoidea</taxon>
        <taxon>Alloionematidae</taxon>
        <taxon>Rhabditophanes</taxon>
    </lineage>
</organism>
<accession>A0AC35UDT7</accession>
<name>A0AC35UDT7_9BILA</name>
<evidence type="ECO:0000313" key="1">
    <source>
        <dbReference type="Proteomes" id="UP000095286"/>
    </source>
</evidence>
<protein>
    <submittedName>
        <fullName evidence="2">Ubiquitin-like domain-containing protein</fullName>
    </submittedName>
</protein>
<sequence>MDNREISTSNMDIVIGGEHADDRKRIADYNLDDGDEIGLEDTIFTKMNLTVTDLNGKCFSIEVYHSDTIHDIVKYCILI</sequence>
<reference evidence="2" key="1">
    <citation type="submission" date="2016-11" db="UniProtKB">
        <authorList>
            <consortium name="WormBaseParasite"/>
        </authorList>
    </citation>
    <scope>IDENTIFICATION</scope>
    <source>
        <strain evidence="2">KR3021</strain>
    </source>
</reference>
<evidence type="ECO:0000313" key="2">
    <source>
        <dbReference type="WBParaSite" id="RSKR_0001027400.1"/>
    </source>
</evidence>
<proteinExistence type="predicted"/>